<dbReference type="EMBL" id="VYXQ01000002">
    <property type="protein sequence ID" value="KAA9370537.1"/>
    <property type="molecule type" value="Genomic_DNA"/>
</dbReference>
<evidence type="ECO:0000313" key="2">
    <source>
        <dbReference type="EMBL" id="KAA9370537.1"/>
    </source>
</evidence>
<evidence type="ECO:0000313" key="3">
    <source>
        <dbReference type="Proteomes" id="UP000327108"/>
    </source>
</evidence>
<dbReference type="AlphaFoldDB" id="A0A5N1K298"/>
<feature type="transmembrane region" description="Helical" evidence="1">
    <location>
        <begin position="88"/>
        <end position="110"/>
    </location>
</feature>
<protein>
    <submittedName>
        <fullName evidence="2">Uncharacterized protein</fullName>
    </submittedName>
</protein>
<sequence length="112" mass="12848">MYLVVFWVIIFCLYSIYAQIKLSPLIDFIRQSPSMTKAIGDVSDLYYIFTMTRGNYSFARYLLRTRVPPPEIATQFADYSQLRTTSNIALFLHVAMGVLIGLSVIINLILKL</sequence>
<keyword evidence="1" id="KW-0472">Membrane</keyword>
<accession>A0A5N1K298</accession>
<proteinExistence type="predicted"/>
<evidence type="ECO:0000256" key="1">
    <source>
        <dbReference type="SAM" id="Phobius"/>
    </source>
</evidence>
<name>A0A5N1K298_9HYPH</name>
<keyword evidence="1" id="KW-1133">Transmembrane helix</keyword>
<keyword evidence="1" id="KW-0812">Transmembrane</keyword>
<comment type="caution">
    <text evidence="2">The sequence shown here is derived from an EMBL/GenBank/DDBJ whole genome shotgun (WGS) entry which is preliminary data.</text>
</comment>
<reference evidence="2 3" key="1">
    <citation type="submission" date="2019-09" db="EMBL/GenBank/DDBJ databases">
        <title>Biological control of the noxious weed angled onion (Allium triquetrum) thwarted by endophytic bacteria in Victoria, Australia.</title>
        <authorList>
            <person name="Tehranchian P."/>
            <person name="Adair R.J."/>
            <person name="Van T.H."/>
            <person name="Morrison P.D."/>
            <person name="Williams H."/>
            <person name="Lawrie A.C."/>
        </authorList>
    </citation>
    <scope>NUCLEOTIDE SEQUENCE [LARGE SCALE GENOMIC DNA]</scope>
    <source>
        <strain evidence="2 3">RPTAtOch1</strain>
    </source>
</reference>
<keyword evidence="3" id="KW-1185">Reference proteome</keyword>
<dbReference type="Proteomes" id="UP000327108">
    <property type="component" value="Unassembled WGS sequence"/>
</dbReference>
<dbReference type="RefSeq" id="WP_151091365.1">
    <property type="nucleotide sequence ID" value="NZ_VYXQ01000002.1"/>
</dbReference>
<gene>
    <name evidence="2" type="ORF">F3W84_02570</name>
</gene>
<organism evidence="2 3">
    <name type="scientific">Ochrobactrum quorumnocens</name>
    <dbReference type="NCBI Taxonomy" id="271865"/>
    <lineage>
        <taxon>Bacteria</taxon>
        <taxon>Pseudomonadati</taxon>
        <taxon>Pseudomonadota</taxon>
        <taxon>Alphaproteobacteria</taxon>
        <taxon>Hyphomicrobiales</taxon>
        <taxon>Brucellaceae</taxon>
        <taxon>Brucella/Ochrobactrum group</taxon>
        <taxon>Ochrobactrum</taxon>
    </lineage>
</organism>